<dbReference type="Gene3D" id="3.10.20.230">
    <property type="entry name" value="Doublecortin domain"/>
    <property type="match status" value="1"/>
</dbReference>
<proteinExistence type="predicted"/>
<feature type="region of interest" description="Disordered" evidence="5">
    <location>
        <begin position="712"/>
        <end position="762"/>
    </location>
</feature>
<comment type="subcellular location">
    <subcellularLocation>
        <location evidence="1">Cytoplasm</location>
    </subcellularLocation>
</comment>
<dbReference type="GO" id="GO:0007051">
    <property type="term" value="P:spindle organization"/>
    <property type="evidence" value="ECO:0007669"/>
    <property type="project" value="TreeGrafter"/>
</dbReference>
<dbReference type="InterPro" id="IPR000048">
    <property type="entry name" value="IQ_motif_EF-hand-BS"/>
</dbReference>
<feature type="compositionally biased region" description="Basic and acidic residues" evidence="5">
    <location>
        <begin position="915"/>
        <end position="927"/>
    </location>
</feature>
<feature type="non-terminal residue" evidence="7">
    <location>
        <position position="1431"/>
    </location>
</feature>
<dbReference type="EMBL" id="UYJE01007316">
    <property type="protein sequence ID" value="VDI53608.1"/>
    <property type="molecule type" value="Genomic_DNA"/>
</dbReference>
<feature type="compositionally biased region" description="Polar residues" evidence="5">
    <location>
        <begin position="271"/>
        <end position="294"/>
    </location>
</feature>
<feature type="compositionally biased region" description="Basic and acidic residues" evidence="5">
    <location>
        <begin position="475"/>
        <end position="496"/>
    </location>
</feature>
<feature type="compositionally biased region" description="Basic and acidic residues" evidence="5">
    <location>
        <begin position="355"/>
        <end position="366"/>
    </location>
</feature>
<protein>
    <recommendedName>
        <fullName evidence="6">Doublecortin domain-containing protein</fullName>
    </recommendedName>
</protein>
<dbReference type="InterPro" id="IPR051185">
    <property type="entry name" value="ASPM"/>
</dbReference>
<dbReference type="GO" id="GO:0000278">
    <property type="term" value="P:mitotic cell cycle"/>
    <property type="evidence" value="ECO:0007669"/>
    <property type="project" value="TreeGrafter"/>
</dbReference>
<feature type="region of interest" description="Disordered" evidence="5">
    <location>
        <begin position="854"/>
        <end position="928"/>
    </location>
</feature>
<dbReference type="GO" id="GO:0035556">
    <property type="term" value="P:intracellular signal transduction"/>
    <property type="evidence" value="ECO:0007669"/>
    <property type="project" value="InterPro"/>
</dbReference>
<dbReference type="GO" id="GO:0051295">
    <property type="term" value="P:establishment of meiotic spindle localization"/>
    <property type="evidence" value="ECO:0007669"/>
    <property type="project" value="TreeGrafter"/>
</dbReference>
<feature type="region of interest" description="Disordered" evidence="5">
    <location>
        <begin position="1111"/>
        <end position="1146"/>
    </location>
</feature>
<keyword evidence="8" id="KW-1185">Reference proteome</keyword>
<dbReference type="FunFam" id="1.20.5.190:FF:000055">
    <property type="entry name" value="Putative microtubule-associated protein futsch"/>
    <property type="match status" value="2"/>
</dbReference>
<evidence type="ECO:0000256" key="4">
    <source>
        <dbReference type="ARBA" id="ARBA00022860"/>
    </source>
</evidence>
<feature type="compositionally biased region" description="Basic and acidic residues" evidence="5">
    <location>
        <begin position="577"/>
        <end position="598"/>
    </location>
</feature>
<dbReference type="SMART" id="SM00015">
    <property type="entry name" value="IQ"/>
    <property type="match status" value="9"/>
</dbReference>
<dbReference type="GO" id="GO:0005737">
    <property type="term" value="C:cytoplasm"/>
    <property type="evidence" value="ECO:0007669"/>
    <property type="project" value="UniProtKB-SubCell"/>
</dbReference>
<feature type="compositionally biased region" description="Basic and acidic residues" evidence="5">
    <location>
        <begin position="337"/>
        <end position="349"/>
    </location>
</feature>
<dbReference type="SUPFAM" id="SSF52540">
    <property type="entry name" value="P-loop containing nucleoside triphosphate hydrolases"/>
    <property type="match status" value="1"/>
</dbReference>
<feature type="compositionally biased region" description="Basic and acidic residues" evidence="5">
    <location>
        <begin position="401"/>
        <end position="415"/>
    </location>
</feature>
<accession>A0A8B6FSL6</accession>
<dbReference type="InterPro" id="IPR027417">
    <property type="entry name" value="P-loop_NTPase"/>
</dbReference>
<feature type="compositionally biased region" description="Basic and acidic residues" evidence="5">
    <location>
        <begin position="511"/>
        <end position="526"/>
    </location>
</feature>
<feature type="region of interest" description="Disordered" evidence="5">
    <location>
        <begin position="666"/>
        <end position="690"/>
    </location>
</feature>
<feature type="region of interest" description="Disordered" evidence="5">
    <location>
        <begin position="107"/>
        <end position="612"/>
    </location>
</feature>
<feature type="compositionally biased region" description="Polar residues" evidence="5">
    <location>
        <begin position="854"/>
        <end position="911"/>
    </location>
</feature>
<keyword evidence="2" id="KW-0963">Cytoplasm</keyword>
<dbReference type="InterPro" id="IPR036572">
    <property type="entry name" value="Doublecortin_dom_sf"/>
</dbReference>
<feature type="compositionally biased region" description="Polar residues" evidence="5">
    <location>
        <begin position="745"/>
        <end position="759"/>
    </location>
</feature>
<evidence type="ECO:0000256" key="3">
    <source>
        <dbReference type="ARBA" id="ARBA00022737"/>
    </source>
</evidence>
<feature type="compositionally biased region" description="Basic and acidic residues" evidence="5">
    <location>
        <begin position="182"/>
        <end position="211"/>
    </location>
</feature>
<feature type="compositionally biased region" description="Polar residues" evidence="5">
    <location>
        <begin position="712"/>
        <end position="723"/>
    </location>
</feature>
<dbReference type="PROSITE" id="PS50096">
    <property type="entry name" value="IQ"/>
    <property type="match status" value="9"/>
</dbReference>
<gene>
    <name evidence="7" type="ORF">MGAL_10B071008</name>
</gene>
<feature type="non-terminal residue" evidence="7">
    <location>
        <position position="1"/>
    </location>
</feature>
<keyword evidence="3" id="KW-0677">Repeat</keyword>
<evidence type="ECO:0000256" key="5">
    <source>
        <dbReference type="SAM" id="MobiDB-lite"/>
    </source>
</evidence>
<feature type="compositionally biased region" description="Basic and acidic residues" evidence="5">
    <location>
        <begin position="543"/>
        <end position="561"/>
    </location>
</feature>
<dbReference type="PROSITE" id="PS50309">
    <property type="entry name" value="DC"/>
    <property type="match status" value="1"/>
</dbReference>
<sequence length="1431" mass="160941">IVVNGRFTESAIKVCLLPHQQHSFHETAKAIAEKVADSLNYRCDEICDLEGHVVTDVNQLETGGLYVAKNSYHTFKPGRYEPHGRKNIIVPLSPRDKQQTKYLWKERSTFGGPSDYRRPRTLPPINSQKKHSPDHSVSSYPETRKRNQVNGVPVKAAKHTKRTPKQADYDKDDGGVFKAKGQSRDTRGAKEVRDNGDTKVDLPIDQVRAEEVKEEENFTDETEAKVPSGVELSRQPSESSEQQDERIKKEKQGKDINNKAPTKQADHSHSRTIQNGDRSQADQSHSRTIQNGDRSQAKGEQSKPVVNNSQNKTVQQNTKQSTYKSNSKAPPPNTTKNDVKKQEPPKDNKNYSNHDSVRSSTPKDNKAAPPSKSPTDRRSVSPAKSPVNNKAASPAKSPSPTKDKKDPTPHEEHQAATKIQANYRGHQARKEVNDLKTKKETDEKKKKEDELRAKAAKEENQAATKIQAGFRGHQARKEINQKKQVRDVKNTKEDAAAIKIQSSYRGHKARKEIADKKVKRTEKNTEEEVAATKIQAGFRGHKARQEINQKKQQRTETKNEEENAATKIQAGFRGNQARKEIDLKKKEKVKNEEEEKAATKIQAGFRGHQARKEVKKKKVFCDNHDKQLSNNLLNVDDLAENGEFNEQSESTKSVTILAQIESTNSPSILAKSESEKSPSRISKSERTKSHLSFSNSILSSHNVNDQMVPLDSSMSKTVSSISQKSKRSRGGTHVDLRESEGIGTSVDSFSPKGYQSDSETVNKEETQISDDINLIENQTEAQNESCDKTLKKENSQGSNIVGCSLQSSESTVDSHCDEVKLDGKNSMENLTLSQENSQNLTLPMESRQNLIFPKENSQNLTLPKENSQNLTLSKENSQNLTLSKENSQNLTLSKENSQNLTLSKENSQTLILSKENSKHLSKSKEESVPLMLPKQNSQIVISHKENKPDLKLPKLLSCKAVTFVDDKKMHIKRSSFNLDPLMPANIEDIKLALRRSKTFGKMSDLRIQNLEVLNNSRLPIVILPKSLSFAEDSLKCDKLGTIEKTDNGNLDSSRCKSAEAIPAFLGSMIKHHTFPEMLESDMEKMFPIFVARSKRHKSFPYFEVRKSDNSNMEGLRSATDSQASEPLDGDDFIDTDLHTRSPGDGESLTVNFEYDNSGRMEVDSRCGKLSNLGHLGSFGDSDTLDTESILKTSRTGTFDESVEIDWKKKDTSLLREIEDESIELELIKIKHSATTYLQAGVKGHLSRSYAVQKMKFQNNSDEVTVLQAAVRGMILRKHLEFHTFDDDTEVEAICQNDAAVKIQAVFRGYRVRKMDKVRIQDKKLHVKKQVTFGSVSRIEIINGECKRDLTVIGKEIEDEDSVIKKINEDFEGTKTIPDDKEKQRPCSIENTAATQIQIAYRKHKKTKTEQKLSLIENAAAKKIQNAYKKHK</sequence>
<evidence type="ECO:0000256" key="2">
    <source>
        <dbReference type="ARBA" id="ARBA00022490"/>
    </source>
</evidence>
<evidence type="ECO:0000313" key="8">
    <source>
        <dbReference type="Proteomes" id="UP000596742"/>
    </source>
</evidence>
<dbReference type="GO" id="GO:0000922">
    <property type="term" value="C:spindle pole"/>
    <property type="evidence" value="ECO:0007669"/>
    <property type="project" value="TreeGrafter"/>
</dbReference>
<feature type="compositionally biased region" description="Polar residues" evidence="5">
    <location>
        <begin position="304"/>
        <end position="328"/>
    </location>
</feature>
<feature type="compositionally biased region" description="Basic and acidic residues" evidence="5">
    <location>
        <begin position="428"/>
        <end position="460"/>
    </location>
</feature>
<evidence type="ECO:0000259" key="6">
    <source>
        <dbReference type="PROSITE" id="PS50309"/>
    </source>
</evidence>
<feature type="domain" description="Doublecortin" evidence="6">
    <location>
        <begin position="1"/>
        <end position="81"/>
    </location>
</feature>
<keyword evidence="4" id="KW-0112">Calmodulin-binding</keyword>
<feature type="compositionally biased region" description="Basic and acidic residues" evidence="5">
    <location>
        <begin position="243"/>
        <end position="257"/>
    </location>
</feature>
<organism evidence="7 8">
    <name type="scientific">Mytilus galloprovincialis</name>
    <name type="common">Mediterranean mussel</name>
    <dbReference type="NCBI Taxonomy" id="29158"/>
    <lineage>
        <taxon>Eukaryota</taxon>
        <taxon>Metazoa</taxon>
        <taxon>Spiralia</taxon>
        <taxon>Lophotrochozoa</taxon>
        <taxon>Mollusca</taxon>
        <taxon>Bivalvia</taxon>
        <taxon>Autobranchia</taxon>
        <taxon>Pteriomorphia</taxon>
        <taxon>Mytilida</taxon>
        <taxon>Mytiloidea</taxon>
        <taxon>Mytilidae</taxon>
        <taxon>Mytilinae</taxon>
        <taxon>Mytilus</taxon>
    </lineage>
</organism>
<feature type="compositionally biased region" description="Basic and acidic residues" evidence="5">
    <location>
        <begin position="165"/>
        <end position="175"/>
    </location>
</feature>
<dbReference type="OrthoDB" id="1738954at2759"/>
<dbReference type="GO" id="GO:0005516">
    <property type="term" value="F:calmodulin binding"/>
    <property type="evidence" value="ECO:0007669"/>
    <property type="project" value="UniProtKB-KW"/>
</dbReference>
<dbReference type="PANTHER" id="PTHR22706:SF1">
    <property type="entry name" value="ASSEMBLY FACTOR FOR SPINDLE MICROTUBULES"/>
    <property type="match status" value="1"/>
</dbReference>
<evidence type="ECO:0000313" key="7">
    <source>
        <dbReference type="EMBL" id="VDI53608.1"/>
    </source>
</evidence>
<dbReference type="Pfam" id="PF00612">
    <property type="entry name" value="IQ"/>
    <property type="match status" value="8"/>
</dbReference>
<name>A0A8B6FSL6_MYTGA</name>
<comment type="caution">
    <text evidence="7">The sequence shown here is derived from an EMBL/GenBank/DDBJ whole genome shotgun (WGS) entry which is preliminary data.</text>
</comment>
<evidence type="ECO:0000256" key="1">
    <source>
        <dbReference type="ARBA" id="ARBA00004496"/>
    </source>
</evidence>
<feature type="compositionally biased region" description="Low complexity" evidence="5">
    <location>
        <begin position="390"/>
        <end position="400"/>
    </location>
</feature>
<dbReference type="Proteomes" id="UP000596742">
    <property type="component" value="Unassembled WGS sequence"/>
</dbReference>
<feature type="compositionally biased region" description="Acidic residues" evidence="5">
    <location>
        <begin position="212"/>
        <end position="221"/>
    </location>
</feature>
<dbReference type="CDD" id="cd23767">
    <property type="entry name" value="IQCD"/>
    <property type="match status" value="5"/>
</dbReference>
<dbReference type="Gene3D" id="1.20.5.190">
    <property type="match status" value="5"/>
</dbReference>
<dbReference type="SUPFAM" id="SSF89837">
    <property type="entry name" value="Doublecortin (DC)"/>
    <property type="match status" value="1"/>
</dbReference>
<dbReference type="PANTHER" id="PTHR22706">
    <property type="entry name" value="ASSEMBLY FACTOR FOR SPINDLE MICROTUBULES"/>
    <property type="match status" value="1"/>
</dbReference>
<feature type="compositionally biased region" description="Basic and acidic residues" evidence="5">
    <location>
        <begin position="672"/>
        <end position="688"/>
    </location>
</feature>
<dbReference type="InterPro" id="IPR003533">
    <property type="entry name" value="Doublecortin_dom"/>
</dbReference>
<reference evidence="7" key="1">
    <citation type="submission" date="2018-11" db="EMBL/GenBank/DDBJ databases">
        <authorList>
            <person name="Alioto T."/>
            <person name="Alioto T."/>
        </authorList>
    </citation>
    <scope>NUCLEOTIDE SEQUENCE</scope>
</reference>